<reference evidence="6 7" key="1">
    <citation type="journal article" date="2014" name="Genome Announc.">
        <title>Draft Genome Sequence of Amycolatopsis lurida NRRL 2430, Producer of the Glycopeptide Family Antibiotic Ristocetin.</title>
        <authorList>
            <person name="Kwun M.J."/>
            <person name="Hong H.J."/>
        </authorList>
    </citation>
    <scope>NUCLEOTIDE SEQUENCE [LARGE SCALE GENOMIC DNA]</scope>
    <source>
        <strain evidence="6 7">NRRL 2430</strain>
    </source>
</reference>
<dbReference type="Proteomes" id="UP000256220">
    <property type="component" value="Unassembled WGS sequence"/>
</dbReference>
<sequence>MSRVKEFDVDAACEAALELFWRQGYEATSVSDLIAELGIGKASLYATFGTKHELYLTALKRYIARGDQRFVEDFAGPGPALAGVRRLIDRYLAEILGESGRKGCFVVNAAMEMMPKDPEVARVVERSWDALELAVRMALSRAKAQGELDAGADPEELAGFLLTVLQGMRVLGKGPDPAARVRATAKQAIAVLEAARTHS</sequence>
<evidence type="ECO:0000256" key="3">
    <source>
        <dbReference type="ARBA" id="ARBA00023163"/>
    </source>
</evidence>
<dbReference type="RefSeq" id="WP_034319596.1">
    <property type="nucleotide sequence ID" value="NZ_JFBM01000036.1"/>
</dbReference>
<keyword evidence="3" id="KW-0804">Transcription</keyword>
<feature type="domain" description="HTH tetR-type" evidence="5">
    <location>
        <begin position="6"/>
        <end position="66"/>
    </location>
</feature>
<evidence type="ECO:0000256" key="4">
    <source>
        <dbReference type="PROSITE-ProRule" id="PRU00335"/>
    </source>
</evidence>
<dbReference type="EMBL" id="JFBM01000036">
    <property type="protein sequence ID" value="KFU77075.1"/>
    <property type="molecule type" value="Genomic_DNA"/>
</dbReference>
<dbReference type="PRINTS" id="PR00455">
    <property type="entry name" value="HTHTETR"/>
</dbReference>
<proteinExistence type="predicted"/>
<comment type="caution">
    <text evidence="6">The sequence shown here is derived from an EMBL/GenBank/DDBJ whole genome shotgun (WGS) entry which is preliminary data.</text>
</comment>
<keyword evidence="7" id="KW-1185">Reference proteome</keyword>
<evidence type="ECO:0000313" key="6">
    <source>
        <dbReference type="EMBL" id="KFU77075.1"/>
    </source>
</evidence>
<dbReference type="SUPFAM" id="SSF48498">
    <property type="entry name" value="Tetracyclin repressor-like, C-terminal domain"/>
    <property type="match status" value="1"/>
</dbReference>
<dbReference type="PANTHER" id="PTHR47506">
    <property type="entry name" value="TRANSCRIPTIONAL REGULATORY PROTEIN"/>
    <property type="match status" value="1"/>
</dbReference>
<evidence type="ECO:0000256" key="2">
    <source>
        <dbReference type="ARBA" id="ARBA00023125"/>
    </source>
</evidence>
<dbReference type="InterPro" id="IPR001647">
    <property type="entry name" value="HTH_TetR"/>
</dbReference>
<dbReference type="GO" id="GO:0003677">
    <property type="term" value="F:DNA binding"/>
    <property type="evidence" value="ECO:0007669"/>
    <property type="project" value="UniProtKB-UniRule"/>
</dbReference>
<dbReference type="InterPro" id="IPR036271">
    <property type="entry name" value="Tet_transcr_reg_TetR-rel_C_sf"/>
</dbReference>
<name>A0A2P2FK23_AMYLU</name>
<keyword evidence="2 4" id="KW-0238">DNA-binding</keyword>
<dbReference type="PANTHER" id="PTHR47506:SF1">
    <property type="entry name" value="HTH-TYPE TRANSCRIPTIONAL REGULATOR YJDC"/>
    <property type="match status" value="1"/>
</dbReference>
<dbReference type="Pfam" id="PF16925">
    <property type="entry name" value="TetR_C_13"/>
    <property type="match status" value="1"/>
</dbReference>
<protein>
    <submittedName>
        <fullName evidence="6">TetR family transcriptional regulator</fullName>
    </submittedName>
</protein>
<feature type="DNA-binding region" description="H-T-H motif" evidence="4">
    <location>
        <begin position="29"/>
        <end position="48"/>
    </location>
</feature>
<organism evidence="6 7">
    <name type="scientific">Amycolatopsis lurida NRRL 2430</name>
    <dbReference type="NCBI Taxonomy" id="1460371"/>
    <lineage>
        <taxon>Bacteria</taxon>
        <taxon>Bacillati</taxon>
        <taxon>Actinomycetota</taxon>
        <taxon>Actinomycetes</taxon>
        <taxon>Pseudonocardiales</taxon>
        <taxon>Pseudonocardiaceae</taxon>
        <taxon>Amycolatopsis</taxon>
    </lineage>
</organism>
<dbReference type="PROSITE" id="PS50977">
    <property type="entry name" value="HTH_TETR_2"/>
    <property type="match status" value="1"/>
</dbReference>
<dbReference type="InterPro" id="IPR011075">
    <property type="entry name" value="TetR_C"/>
</dbReference>
<evidence type="ECO:0000256" key="1">
    <source>
        <dbReference type="ARBA" id="ARBA00023015"/>
    </source>
</evidence>
<dbReference type="InterPro" id="IPR009057">
    <property type="entry name" value="Homeodomain-like_sf"/>
</dbReference>
<dbReference type="AlphaFoldDB" id="A0A2P2FK23"/>
<dbReference type="Pfam" id="PF00440">
    <property type="entry name" value="TetR_N"/>
    <property type="match status" value="1"/>
</dbReference>
<accession>A0A2P2FK23</accession>
<evidence type="ECO:0000313" key="7">
    <source>
        <dbReference type="Proteomes" id="UP000256220"/>
    </source>
</evidence>
<keyword evidence="1" id="KW-0805">Transcription regulation</keyword>
<gene>
    <name evidence="6" type="ORF">BB31_32760</name>
</gene>
<dbReference type="Gene3D" id="1.10.10.60">
    <property type="entry name" value="Homeodomain-like"/>
    <property type="match status" value="1"/>
</dbReference>
<dbReference type="Gene3D" id="1.10.357.10">
    <property type="entry name" value="Tetracycline Repressor, domain 2"/>
    <property type="match status" value="1"/>
</dbReference>
<dbReference type="SUPFAM" id="SSF46689">
    <property type="entry name" value="Homeodomain-like"/>
    <property type="match status" value="1"/>
</dbReference>
<evidence type="ECO:0000259" key="5">
    <source>
        <dbReference type="PROSITE" id="PS50977"/>
    </source>
</evidence>